<feature type="signal peptide" evidence="2">
    <location>
        <begin position="1"/>
        <end position="27"/>
    </location>
</feature>
<dbReference type="EMBL" id="KZ819327">
    <property type="protein sequence ID" value="PWN20749.1"/>
    <property type="molecule type" value="Genomic_DNA"/>
</dbReference>
<protein>
    <submittedName>
        <fullName evidence="3">Uncharacterized protein</fullName>
    </submittedName>
</protein>
<feature type="region of interest" description="Disordered" evidence="1">
    <location>
        <begin position="48"/>
        <end position="187"/>
    </location>
</feature>
<evidence type="ECO:0000313" key="3">
    <source>
        <dbReference type="EMBL" id="PWN20749.1"/>
    </source>
</evidence>
<keyword evidence="4" id="KW-1185">Reference proteome</keyword>
<keyword evidence="2" id="KW-0732">Signal</keyword>
<evidence type="ECO:0000256" key="1">
    <source>
        <dbReference type="SAM" id="MobiDB-lite"/>
    </source>
</evidence>
<feature type="compositionally biased region" description="Pro residues" evidence="1">
    <location>
        <begin position="88"/>
        <end position="101"/>
    </location>
</feature>
<feature type="compositionally biased region" description="Basic residues" evidence="1">
    <location>
        <begin position="200"/>
        <end position="217"/>
    </location>
</feature>
<dbReference type="GeneID" id="37011391"/>
<gene>
    <name evidence="3" type="ORF">BCV69DRAFT_198311</name>
</gene>
<evidence type="ECO:0000256" key="2">
    <source>
        <dbReference type="SAM" id="SignalP"/>
    </source>
</evidence>
<dbReference type="Proteomes" id="UP000245942">
    <property type="component" value="Unassembled WGS sequence"/>
</dbReference>
<name>A0A316U692_9BASI</name>
<reference evidence="3 4" key="1">
    <citation type="journal article" date="2018" name="Mol. Biol. Evol.">
        <title>Broad Genomic Sampling Reveals a Smut Pathogenic Ancestry of the Fungal Clade Ustilaginomycotina.</title>
        <authorList>
            <person name="Kijpornyongpan T."/>
            <person name="Mondo S.J."/>
            <person name="Barry K."/>
            <person name="Sandor L."/>
            <person name="Lee J."/>
            <person name="Lipzen A."/>
            <person name="Pangilinan J."/>
            <person name="LaButti K."/>
            <person name="Hainaut M."/>
            <person name="Henrissat B."/>
            <person name="Grigoriev I.V."/>
            <person name="Spatafora J.W."/>
            <person name="Aime M.C."/>
        </authorList>
    </citation>
    <scope>NUCLEOTIDE SEQUENCE [LARGE SCALE GENOMIC DNA]</scope>
    <source>
        <strain evidence="3 4">MCA 4718</strain>
    </source>
</reference>
<feature type="region of interest" description="Disordered" evidence="1">
    <location>
        <begin position="199"/>
        <end position="244"/>
    </location>
</feature>
<dbReference type="AlphaFoldDB" id="A0A316U692"/>
<dbReference type="RefSeq" id="XP_025347909.1">
    <property type="nucleotide sequence ID" value="XM_025489657.1"/>
</dbReference>
<accession>A0A316U692</accession>
<feature type="compositionally biased region" description="Low complexity" evidence="1">
    <location>
        <begin position="218"/>
        <end position="227"/>
    </location>
</feature>
<proteinExistence type="predicted"/>
<evidence type="ECO:0000313" key="4">
    <source>
        <dbReference type="Proteomes" id="UP000245942"/>
    </source>
</evidence>
<organism evidence="3 4">
    <name type="scientific">Pseudomicrostroma glucosiphilum</name>
    <dbReference type="NCBI Taxonomy" id="1684307"/>
    <lineage>
        <taxon>Eukaryota</taxon>
        <taxon>Fungi</taxon>
        <taxon>Dikarya</taxon>
        <taxon>Basidiomycota</taxon>
        <taxon>Ustilaginomycotina</taxon>
        <taxon>Exobasidiomycetes</taxon>
        <taxon>Microstromatales</taxon>
        <taxon>Microstromatales incertae sedis</taxon>
        <taxon>Pseudomicrostroma</taxon>
    </lineage>
</organism>
<feature type="chain" id="PRO_5016295811" evidence="2">
    <location>
        <begin position="28"/>
        <end position="244"/>
    </location>
</feature>
<sequence>MKTARSTAGLLVVFVMAASLLVTQVHAFAERPIRRALHEERLSLLGKRAPVGGASSPKHPLDNFFDWQKTPDRSPPPEFDESFTPSPSASPTPPRTPPMRPATPETPWLIEFSETGDQKSRRPSPIRKPMSPPARKSTSPPKRPPPPVPTTRAPALDASSSTRSGRGVRLVESGPLPMSAQQQKKKGVFTKLKNVLTGKSKPKLSKVFGKSKSKSRISRTGSGSIGTDSAPSRWSMPLERTSRP</sequence>